<keyword evidence="2" id="KW-1185">Reference proteome</keyword>
<organism evidence="1 2">
    <name type="scientific">Heterobasidion irregulare (strain TC 32-1)</name>
    <dbReference type="NCBI Taxonomy" id="747525"/>
    <lineage>
        <taxon>Eukaryota</taxon>
        <taxon>Fungi</taxon>
        <taxon>Dikarya</taxon>
        <taxon>Basidiomycota</taxon>
        <taxon>Agaricomycotina</taxon>
        <taxon>Agaricomycetes</taxon>
        <taxon>Russulales</taxon>
        <taxon>Bondarzewiaceae</taxon>
        <taxon>Heterobasidion</taxon>
        <taxon>Heterobasidion annosum species complex</taxon>
    </lineage>
</organism>
<dbReference type="AlphaFoldDB" id="W4K1J2"/>
<name>W4K1J2_HETIT</name>
<evidence type="ECO:0000313" key="1">
    <source>
        <dbReference type="EMBL" id="ETW79589.1"/>
    </source>
</evidence>
<dbReference type="KEGG" id="hir:HETIRDRAFT_435017"/>
<accession>W4K1J2</accession>
<dbReference type="OrthoDB" id="3219836at2759"/>
<dbReference type="GeneID" id="20674795"/>
<dbReference type="RefSeq" id="XP_009548160.1">
    <property type="nucleotide sequence ID" value="XM_009549865.1"/>
</dbReference>
<evidence type="ECO:0000313" key="2">
    <source>
        <dbReference type="Proteomes" id="UP000030671"/>
    </source>
</evidence>
<dbReference type="EMBL" id="KI925460">
    <property type="protein sequence ID" value="ETW79589.1"/>
    <property type="molecule type" value="Genomic_DNA"/>
</dbReference>
<reference evidence="1 2" key="1">
    <citation type="journal article" date="2012" name="New Phytol.">
        <title>Insight into trade-off between wood decay and parasitism from the genome of a fungal forest pathogen.</title>
        <authorList>
            <person name="Olson A."/>
            <person name="Aerts A."/>
            <person name="Asiegbu F."/>
            <person name="Belbahri L."/>
            <person name="Bouzid O."/>
            <person name="Broberg A."/>
            <person name="Canback B."/>
            <person name="Coutinho P.M."/>
            <person name="Cullen D."/>
            <person name="Dalman K."/>
            <person name="Deflorio G."/>
            <person name="van Diepen L.T."/>
            <person name="Dunand C."/>
            <person name="Duplessis S."/>
            <person name="Durling M."/>
            <person name="Gonthier P."/>
            <person name="Grimwood J."/>
            <person name="Fossdal C.G."/>
            <person name="Hansson D."/>
            <person name="Henrissat B."/>
            <person name="Hietala A."/>
            <person name="Himmelstrand K."/>
            <person name="Hoffmeister D."/>
            <person name="Hogberg N."/>
            <person name="James T.Y."/>
            <person name="Karlsson M."/>
            <person name="Kohler A."/>
            <person name="Kues U."/>
            <person name="Lee Y.H."/>
            <person name="Lin Y.C."/>
            <person name="Lind M."/>
            <person name="Lindquist E."/>
            <person name="Lombard V."/>
            <person name="Lucas S."/>
            <person name="Lunden K."/>
            <person name="Morin E."/>
            <person name="Murat C."/>
            <person name="Park J."/>
            <person name="Raffaello T."/>
            <person name="Rouze P."/>
            <person name="Salamov A."/>
            <person name="Schmutz J."/>
            <person name="Solheim H."/>
            <person name="Stahlberg J."/>
            <person name="Velez H."/>
            <person name="de Vries R.P."/>
            <person name="Wiebenga A."/>
            <person name="Woodward S."/>
            <person name="Yakovlev I."/>
            <person name="Garbelotto M."/>
            <person name="Martin F."/>
            <person name="Grigoriev I.V."/>
            <person name="Stenlid J."/>
        </authorList>
    </citation>
    <scope>NUCLEOTIDE SEQUENCE [LARGE SCALE GENOMIC DNA]</scope>
    <source>
        <strain evidence="1 2">TC 32-1</strain>
    </source>
</reference>
<gene>
    <name evidence="1" type="ORF">HETIRDRAFT_435017</name>
</gene>
<sequence>MPAPAGDSFVHSLDARSLGHVNLMVDTFIANASVEDLRATVRTLLATTPPNTAAAFTRAARLRLGNVNAKTSPRFLALFTIRPEDGEAIATKNLHDVLTQARSLYGAGMGFASLAIFASIVRLTHGLRWTMDGETADTLTLIDGDICQAIQSSKEELEGGRADDLMSVREKVGELKAALQGSISDVTAWGGEFPFERAVSSLDCWKI</sequence>
<dbReference type="InParanoid" id="W4K1J2"/>
<proteinExistence type="predicted"/>
<dbReference type="Proteomes" id="UP000030671">
    <property type="component" value="Unassembled WGS sequence"/>
</dbReference>
<dbReference type="HOGENOM" id="CLU_080473_0_0_1"/>
<dbReference type="eggNOG" id="ENOG502SNNI">
    <property type="taxonomic scope" value="Eukaryota"/>
</dbReference>
<protein>
    <submittedName>
        <fullName evidence="1">Uncharacterized protein</fullName>
    </submittedName>
</protein>
<dbReference type="STRING" id="747525.W4K1J2"/>